<accession>A0A6A5Y5D4</accession>
<keyword evidence="1" id="KW-0732">Signal</keyword>
<dbReference type="RefSeq" id="XP_033389037.1">
    <property type="nucleotide sequence ID" value="XM_033530731.1"/>
</dbReference>
<feature type="chain" id="PRO_5025411930" evidence="1">
    <location>
        <begin position="20"/>
        <end position="382"/>
    </location>
</feature>
<dbReference type="GeneID" id="54288128"/>
<gene>
    <name evidence="2" type="ORF">BU24DRAFT_445873</name>
</gene>
<keyword evidence="3" id="KW-1185">Reference proteome</keyword>
<evidence type="ECO:0000313" key="3">
    <source>
        <dbReference type="Proteomes" id="UP000799778"/>
    </source>
</evidence>
<dbReference type="EMBL" id="ML978066">
    <property type="protein sequence ID" value="KAF2020698.1"/>
    <property type="molecule type" value="Genomic_DNA"/>
</dbReference>
<dbReference type="AlphaFoldDB" id="A0A6A5Y5D4"/>
<sequence>MPSLLWLVVAAFNIVSVLAVDYPICRSFGMDFQHRGSYFQNSLSSDSFTFVSQFLDCQDDTAYNVLVDPNGDQYLCTDTQLRPDNTNMLSTCPILKNQLSSGPWSILIVSNNGDANPIAYERDFELSVGPQSTTTETPTATATFVSTPVITATSTITDTVTTVLSPSTITSPSVTVTRTKTYTPARVTTTSTKALFTLRFTSIKLEISKVTQTKTATCRRPFRQPTPDPVARIRPTVGPAARVMSPKFRREIEAEKARFVEERRIRFVERAPDPQPLTVTETDTAKWQTVTSTSTAPATTAFISSTLLTTTTSTPPPVVVLSGKTTAAIVTVTAPTPTRTITRYNIATSITTKTKTFVYTVRTTITPSSVASACKTAGGIIW</sequence>
<protein>
    <submittedName>
        <fullName evidence="2">Uncharacterized protein</fullName>
    </submittedName>
</protein>
<reference evidence="2" key="1">
    <citation type="journal article" date="2020" name="Stud. Mycol.">
        <title>101 Dothideomycetes genomes: a test case for predicting lifestyles and emergence of pathogens.</title>
        <authorList>
            <person name="Haridas S."/>
            <person name="Albert R."/>
            <person name="Binder M."/>
            <person name="Bloem J."/>
            <person name="Labutti K."/>
            <person name="Salamov A."/>
            <person name="Andreopoulos B."/>
            <person name="Baker S."/>
            <person name="Barry K."/>
            <person name="Bills G."/>
            <person name="Bluhm B."/>
            <person name="Cannon C."/>
            <person name="Castanera R."/>
            <person name="Culley D."/>
            <person name="Daum C."/>
            <person name="Ezra D."/>
            <person name="Gonzalez J."/>
            <person name="Henrissat B."/>
            <person name="Kuo A."/>
            <person name="Liang C."/>
            <person name="Lipzen A."/>
            <person name="Lutzoni F."/>
            <person name="Magnuson J."/>
            <person name="Mondo S."/>
            <person name="Nolan M."/>
            <person name="Ohm R."/>
            <person name="Pangilinan J."/>
            <person name="Park H.-J."/>
            <person name="Ramirez L."/>
            <person name="Alfaro M."/>
            <person name="Sun H."/>
            <person name="Tritt A."/>
            <person name="Yoshinaga Y."/>
            <person name="Zwiers L.-H."/>
            <person name="Turgeon B."/>
            <person name="Goodwin S."/>
            <person name="Spatafora J."/>
            <person name="Crous P."/>
            <person name="Grigoriev I."/>
        </authorList>
    </citation>
    <scope>NUCLEOTIDE SEQUENCE</scope>
    <source>
        <strain evidence="2">CBS 175.79</strain>
    </source>
</reference>
<dbReference type="Proteomes" id="UP000799778">
    <property type="component" value="Unassembled WGS sequence"/>
</dbReference>
<evidence type="ECO:0000256" key="1">
    <source>
        <dbReference type="SAM" id="SignalP"/>
    </source>
</evidence>
<evidence type="ECO:0000313" key="2">
    <source>
        <dbReference type="EMBL" id="KAF2020698.1"/>
    </source>
</evidence>
<name>A0A6A5Y5D4_9PLEO</name>
<feature type="signal peptide" evidence="1">
    <location>
        <begin position="1"/>
        <end position="19"/>
    </location>
</feature>
<proteinExistence type="predicted"/>
<dbReference type="OrthoDB" id="3937708at2759"/>
<organism evidence="2 3">
    <name type="scientific">Aaosphaeria arxii CBS 175.79</name>
    <dbReference type="NCBI Taxonomy" id="1450172"/>
    <lineage>
        <taxon>Eukaryota</taxon>
        <taxon>Fungi</taxon>
        <taxon>Dikarya</taxon>
        <taxon>Ascomycota</taxon>
        <taxon>Pezizomycotina</taxon>
        <taxon>Dothideomycetes</taxon>
        <taxon>Pleosporomycetidae</taxon>
        <taxon>Pleosporales</taxon>
        <taxon>Pleosporales incertae sedis</taxon>
        <taxon>Aaosphaeria</taxon>
    </lineage>
</organism>